<protein>
    <recommendedName>
        <fullName evidence="3">Succinate dehydrogenase assembly factor 2, mitochondrial</fullName>
        <shortName evidence="3">SDH assembly factor 2</shortName>
        <shortName evidence="3">SDHAF2</shortName>
    </recommendedName>
</protein>
<gene>
    <name evidence="5" type="ORF">FA10DRAFT_252160</name>
</gene>
<dbReference type="PANTHER" id="PTHR12469">
    <property type="entry name" value="PROTEIN EMI5 HOMOLOG, MITOCHONDRIAL"/>
    <property type="match status" value="1"/>
</dbReference>
<keyword evidence="2 3" id="KW-0143">Chaperone</keyword>
<feature type="compositionally biased region" description="Polar residues" evidence="4">
    <location>
        <begin position="49"/>
        <end position="60"/>
    </location>
</feature>
<organism evidence="5 6">
    <name type="scientific">Acaromyces ingoldii</name>
    <dbReference type="NCBI Taxonomy" id="215250"/>
    <lineage>
        <taxon>Eukaryota</taxon>
        <taxon>Fungi</taxon>
        <taxon>Dikarya</taxon>
        <taxon>Basidiomycota</taxon>
        <taxon>Ustilaginomycotina</taxon>
        <taxon>Exobasidiomycetes</taxon>
        <taxon>Exobasidiales</taxon>
        <taxon>Cryptobasidiaceae</taxon>
        <taxon>Acaromyces</taxon>
    </lineage>
</organism>
<dbReference type="Pfam" id="PF03937">
    <property type="entry name" value="Sdh5"/>
    <property type="match status" value="1"/>
</dbReference>
<comment type="subcellular location">
    <subcellularLocation>
        <location evidence="3">Mitochondrion matrix</location>
    </subcellularLocation>
</comment>
<sequence length="210" mass="23775">MSRQAQKLFRVAARSQNWQRGASNSIRPYSSDNRGSVADPGYGTPKSPAPTSTAKPSGTSDPFPLPFDPRLQGLSLASEHQSEGLSANGVALNGEEPIPLRVPGRELGMETRDVKVARLIYQARKRGTLETDLLLSTFAKEHLRSLSDGEVDEFDRLLDEPDWDIFYWLTQRKPVPRRWKESFETEGRLGWRLRVHTRNEKKETRSMPSL</sequence>
<dbReference type="GO" id="GO:0006099">
    <property type="term" value="P:tricarboxylic acid cycle"/>
    <property type="evidence" value="ECO:0007669"/>
    <property type="project" value="TreeGrafter"/>
</dbReference>
<dbReference type="GO" id="GO:0034553">
    <property type="term" value="P:mitochondrial respiratory chain complex II assembly"/>
    <property type="evidence" value="ECO:0007669"/>
    <property type="project" value="TreeGrafter"/>
</dbReference>
<evidence type="ECO:0000313" key="5">
    <source>
        <dbReference type="EMBL" id="PWN90614.1"/>
    </source>
</evidence>
<dbReference type="STRING" id="215250.A0A316YP86"/>
<dbReference type="InterPro" id="IPR005631">
    <property type="entry name" value="SDH"/>
</dbReference>
<comment type="subunit">
    <text evidence="3">Interacts with the flavoprotein subunit within the SDH catalytic dimer.</text>
</comment>
<dbReference type="InParanoid" id="A0A316YP86"/>
<evidence type="ECO:0000256" key="3">
    <source>
        <dbReference type="HAMAP-Rule" id="MF_03057"/>
    </source>
</evidence>
<dbReference type="GeneID" id="37041552"/>
<dbReference type="EMBL" id="KZ819636">
    <property type="protein sequence ID" value="PWN90614.1"/>
    <property type="molecule type" value="Genomic_DNA"/>
</dbReference>
<reference evidence="5 6" key="1">
    <citation type="journal article" date="2018" name="Mol. Biol. Evol.">
        <title>Broad Genomic Sampling Reveals a Smut Pathogenic Ancestry of the Fungal Clade Ustilaginomycotina.</title>
        <authorList>
            <person name="Kijpornyongpan T."/>
            <person name="Mondo S.J."/>
            <person name="Barry K."/>
            <person name="Sandor L."/>
            <person name="Lee J."/>
            <person name="Lipzen A."/>
            <person name="Pangilinan J."/>
            <person name="LaButti K."/>
            <person name="Hainaut M."/>
            <person name="Henrissat B."/>
            <person name="Grigoriev I.V."/>
            <person name="Spatafora J.W."/>
            <person name="Aime M.C."/>
        </authorList>
    </citation>
    <scope>NUCLEOTIDE SEQUENCE [LARGE SCALE GENOMIC DNA]</scope>
    <source>
        <strain evidence="5 6">MCA 4198</strain>
    </source>
</reference>
<dbReference type="GO" id="GO:0005759">
    <property type="term" value="C:mitochondrial matrix"/>
    <property type="evidence" value="ECO:0007669"/>
    <property type="project" value="UniProtKB-SubCell"/>
</dbReference>
<evidence type="ECO:0000256" key="1">
    <source>
        <dbReference type="ARBA" id="ARBA00023128"/>
    </source>
</evidence>
<dbReference type="OrthoDB" id="284292at2759"/>
<name>A0A316YP86_9BASI</name>
<accession>A0A316YP86</accession>
<keyword evidence="1 3" id="KW-0496">Mitochondrion</keyword>
<dbReference type="HAMAP" id="MF_03057">
    <property type="entry name" value="SDHAF2"/>
    <property type="match status" value="1"/>
</dbReference>
<dbReference type="SUPFAM" id="SSF109910">
    <property type="entry name" value="YgfY-like"/>
    <property type="match status" value="1"/>
</dbReference>
<dbReference type="InterPro" id="IPR028882">
    <property type="entry name" value="SDHAF2"/>
</dbReference>
<dbReference type="GO" id="GO:0006121">
    <property type="term" value="P:mitochondrial electron transport, succinate to ubiquinone"/>
    <property type="evidence" value="ECO:0007669"/>
    <property type="project" value="UniProtKB-UniRule"/>
</dbReference>
<dbReference type="FunFam" id="1.10.150.250:FF:000004">
    <property type="entry name" value="Succinate dehydrogenase assembly factor 2, mitochondrial"/>
    <property type="match status" value="1"/>
</dbReference>
<evidence type="ECO:0000313" key="6">
    <source>
        <dbReference type="Proteomes" id="UP000245768"/>
    </source>
</evidence>
<evidence type="ECO:0000256" key="2">
    <source>
        <dbReference type="ARBA" id="ARBA00023186"/>
    </source>
</evidence>
<proteinExistence type="inferred from homology"/>
<comment type="similarity">
    <text evidence="3">Belongs to the SDHAF2 family.</text>
</comment>
<evidence type="ECO:0000256" key="4">
    <source>
        <dbReference type="SAM" id="MobiDB-lite"/>
    </source>
</evidence>
<dbReference type="RefSeq" id="XP_025377812.1">
    <property type="nucleotide sequence ID" value="XM_025519636.1"/>
</dbReference>
<dbReference type="Proteomes" id="UP000245768">
    <property type="component" value="Unassembled WGS sequence"/>
</dbReference>
<feature type="compositionally biased region" description="Polar residues" evidence="4">
    <location>
        <begin position="14"/>
        <end position="34"/>
    </location>
</feature>
<dbReference type="InterPro" id="IPR036714">
    <property type="entry name" value="SDH_sf"/>
</dbReference>
<dbReference type="PANTHER" id="PTHR12469:SF2">
    <property type="entry name" value="SUCCINATE DEHYDROGENASE ASSEMBLY FACTOR 2, MITOCHONDRIAL"/>
    <property type="match status" value="1"/>
</dbReference>
<dbReference type="Gene3D" id="1.10.150.250">
    <property type="entry name" value="Flavinator of succinate dehydrogenase"/>
    <property type="match status" value="1"/>
</dbReference>
<feature type="region of interest" description="Disordered" evidence="4">
    <location>
        <begin position="1"/>
        <end position="71"/>
    </location>
</feature>
<comment type="function">
    <text evidence="3">Plays an essential role in the assembly of succinate dehydrogenase (SDH), an enzyme complex (also referred to as respiratory complex II) that is a component of both the tricarboxylic acid (TCA) cycle and the mitochondrial electron transport chain, and which couples the oxidation of succinate to fumarate with the reduction of ubiquinone (coenzyme Q) to ubiquinol. Required for flavinylation (covalent attachment of FAD) of the flavoprotein subunit of the SDH catalytic dimer.</text>
</comment>
<dbReference type="AlphaFoldDB" id="A0A316YP86"/>
<keyword evidence="6" id="KW-1185">Reference proteome</keyword>